<reference evidence="1 2" key="1">
    <citation type="submission" date="2016-11" db="EMBL/GenBank/DDBJ databases">
        <authorList>
            <person name="Jaros S."/>
            <person name="Januszkiewicz K."/>
            <person name="Wedrychowicz H."/>
        </authorList>
    </citation>
    <scope>NUCLEOTIDE SEQUENCE [LARGE SCALE GENOMIC DNA]</scope>
    <source>
        <strain evidence="1 2">DSM 27063</strain>
    </source>
</reference>
<dbReference type="AlphaFoldDB" id="A0A1M6NMA5"/>
<dbReference type="SUPFAM" id="SSF158446">
    <property type="entry name" value="IVS-encoded protein-like"/>
    <property type="match status" value="1"/>
</dbReference>
<dbReference type="EMBL" id="FQZE01000044">
    <property type="protein sequence ID" value="SHJ96861.1"/>
    <property type="molecule type" value="Genomic_DNA"/>
</dbReference>
<dbReference type="OrthoDB" id="9811959at2"/>
<dbReference type="Gene3D" id="1.20.1440.60">
    <property type="entry name" value="23S rRNA-intervening sequence"/>
    <property type="match status" value="1"/>
</dbReference>
<dbReference type="Pfam" id="PF05635">
    <property type="entry name" value="23S_rRNA_IVP"/>
    <property type="match status" value="1"/>
</dbReference>
<evidence type="ECO:0000313" key="1">
    <source>
        <dbReference type="EMBL" id="SHJ96861.1"/>
    </source>
</evidence>
<accession>A0A1M6NMA5</accession>
<dbReference type="InterPro" id="IPR012657">
    <property type="entry name" value="23S_rRNA-intervening_sequence"/>
</dbReference>
<dbReference type="InterPro" id="IPR036583">
    <property type="entry name" value="23S_rRNA_IVS_sf"/>
</dbReference>
<dbReference type="PANTHER" id="PTHR38471">
    <property type="entry name" value="FOUR HELIX BUNDLE PROTEIN"/>
    <property type="match status" value="1"/>
</dbReference>
<keyword evidence="2" id="KW-1185">Reference proteome</keyword>
<protein>
    <submittedName>
        <fullName evidence="1">Four helix bundle protein</fullName>
    </submittedName>
</protein>
<dbReference type="STRING" id="1168035.SAMN05444280_1444"/>
<gene>
    <name evidence="1" type="ORF">SAMN05444280_1444</name>
</gene>
<dbReference type="RefSeq" id="WP_073173584.1">
    <property type="nucleotide sequence ID" value="NZ_FQZE01000044.1"/>
</dbReference>
<dbReference type="Proteomes" id="UP000184050">
    <property type="component" value="Unassembled WGS sequence"/>
</dbReference>
<evidence type="ECO:0000313" key="2">
    <source>
        <dbReference type="Proteomes" id="UP000184050"/>
    </source>
</evidence>
<proteinExistence type="predicted"/>
<dbReference type="CDD" id="cd16377">
    <property type="entry name" value="23S_rRNA_IVP_like"/>
    <property type="match status" value="1"/>
</dbReference>
<sequence length="127" mass="14889">MRINSAKELNVYMKSYEQAMKIFELSKSFPKEETYSLTSQIRRSSRSVCLNLREAWAKRRYEAHFISKLTDCDGENSETESSLDFAKDCQYIDKETHKELVSLNNEVGRMLGSMINNPHHFIIRSKK</sequence>
<dbReference type="NCBIfam" id="TIGR02436">
    <property type="entry name" value="four helix bundle protein"/>
    <property type="match status" value="1"/>
</dbReference>
<dbReference type="PANTHER" id="PTHR38471:SF2">
    <property type="entry name" value="FOUR HELIX BUNDLE PROTEIN"/>
    <property type="match status" value="1"/>
</dbReference>
<organism evidence="1 2">
    <name type="scientific">Tangfeifania diversioriginum</name>
    <dbReference type="NCBI Taxonomy" id="1168035"/>
    <lineage>
        <taxon>Bacteria</taxon>
        <taxon>Pseudomonadati</taxon>
        <taxon>Bacteroidota</taxon>
        <taxon>Bacteroidia</taxon>
        <taxon>Marinilabiliales</taxon>
        <taxon>Prolixibacteraceae</taxon>
        <taxon>Tangfeifania</taxon>
    </lineage>
</organism>
<name>A0A1M6NMA5_9BACT</name>